<reference evidence="3 4" key="1">
    <citation type="submission" date="2016-01" db="EMBL/GenBank/DDBJ databases">
        <title>Complete genome sequence of strain Lentibacillus amyloliquefaciens LAM0015T isolated from saline sediment.</title>
        <authorList>
            <person name="Wang J.-L."/>
            <person name="He M.-X."/>
        </authorList>
    </citation>
    <scope>NUCLEOTIDE SEQUENCE [LARGE SCALE GENOMIC DNA]</scope>
    <source>
        <strain evidence="3 4">LAM0015</strain>
    </source>
</reference>
<feature type="signal peptide" evidence="2">
    <location>
        <begin position="1"/>
        <end position="28"/>
    </location>
</feature>
<feature type="chain" id="PRO_5006846251" description="Lipoprotein" evidence="2">
    <location>
        <begin position="29"/>
        <end position="205"/>
    </location>
</feature>
<dbReference type="KEGG" id="lao:AOX59_14460"/>
<proteinExistence type="predicted"/>
<dbReference type="RefSeq" id="WP_068446630.1">
    <property type="nucleotide sequence ID" value="NZ_CP013862.1"/>
</dbReference>
<dbReference type="Proteomes" id="UP000050331">
    <property type="component" value="Chromosome"/>
</dbReference>
<evidence type="ECO:0000256" key="2">
    <source>
        <dbReference type="SAM" id="SignalP"/>
    </source>
</evidence>
<evidence type="ECO:0000313" key="4">
    <source>
        <dbReference type="Proteomes" id="UP000050331"/>
    </source>
</evidence>
<sequence length="205" mass="22362">MNGNHFLKLITASLFALLLLTACGGASSTEGSADEGDAGGSEEADSQEDTSSDEDKEDGSEEAQSSESGSSDEDTSGAVKPQSASESISFEQVSWLGGVPDRQPEAGVWYYNQNDHPEKYADTFNWEEEDILLWQIGDEKYKGYDADTGKLEIMDDDVIKIVVELEADETDDERAPRNYLKVPKGELEGKSFIVETVDGEQLSIQ</sequence>
<accession>A0A0U3W992</accession>
<dbReference type="OrthoDB" id="2991525at2"/>
<feature type="region of interest" description="Disordered" evidence="1">
    <location>
        <begin position="26"/>
        <end position="86"/>
    </location>
</feature>
<keyword evidence="2" id="KW-0732">Signal</keyword>
<evidence type="ECO:0000256" key="1">
    <source>
        <dbReference type="SAM" id="MobiDB-lite"/>
    </source>
</evidence>
<gene>
    <name evidence="3" type="ORF">AOX59_14460</name>
</gene>
<organism evidence="3 4">
    <name type="scientific">Lentibacillus amyloliquefaciens</name>
    <dbReference type="NCBI Taxonomy" id="1472767"/>
    <lineage>
        <taxon>Bacteria</taxon>
        <taxon>Bacillati</taxon>
        <taxon>Bacillota</taxon>
        <taxon>Bacilli</taxon>
        <taxon>Bacillales</taxon>
        <taxon>Bacillaceae</taxon>
        <taxon>Lentibacillus</taxon>
    </lineage>
</organism>
<keyword evidence="4" id="KW-1185">Reference proteome</keyword>
<name>A0A0U3W992_9BACI</name>
<evidence type="ECO:0000313" key="3">
    <source>
        <dbReference type="EMBL" id="ALX49664.1"/>
    </source>
</evidence>
<evidence type="ECO:0008006" key="5">
    <source>
        <dbReference type="Google" id="ProtNLM"/>
    </source>
</evidence>
<dbReference type="EMBL" id="CP013862">
    <property type="protein sequence ID" value="ALX49664.1"/>
    <property type="molecule type" value="Genomic_DNA"/>
</dbReference>
<dbReference type="AlphaFoldDB" id="A0A0U3W992"/>
<protein>
    <recommendedName>
        <fullName evidence="5">Lipoprotein</fullName>
    </recommendedName>
</protein>
<feature type="compositionally biased region" description="Acidic residues" evidence="1">
    <location>
        <begin position="32"/>
        <end position="61"/>
    </location>
</feature>